<dbReference type="PANTHER" id="PTHR43798:SF31">
    <property type="entry name" value="AB HYDROLASE SUPERFAMILY PROTEIN YCLE"/>
    <property type="match status" value="1"/>
</dbReference>
<organism evidence="3 4">
    <name type="scientific">Ophiocordyceps unilateralis</name>
    <name type="common">Zombie-ant fungus</name>
    <name type="synonym">Torrubia unilateralis</name>
    <dbReference type="NCBI Taxonomy" id="268505"/>
    <lineage>
        <taxon>Eukaryota</taxon>
        <taxon>Fungi</taxon>
        <taxon>Dikarya</taxon>
        <taxon>Ascomycota</taxon>
        <taxon>Pezizomycotina</taxon>
        <taxon>Sordariomycetes</taxon>
        <taxon>Hypocreomycetidae</taxon>
        <taxon>Hypocreales</taxon>
        <taxon>Ophiocordycipitaceae</taxon>
        <taxon>Ophiocordyceps</taxon>
    </lineage>
</organism>
<proteinExistence type="predicted"/>
<accession>A0A2A9PC93</accession>
<gene>
    <name evidence="3" type="ORF">XA68_13162</name>
</gene>
<reference evidence="3 4" key="1">
    <citation type="journal article" date="2015" name="BMC Genomics">
        <title>Gene expression during zombie ant biting behavior reflects the complexity underlying fungal parasitic behavioral manipulation.</title>
        <authorList>
            <person name="de Bekker C."/>
            <person name="Ohm R.A."/>
            <person name="Loreto R.G."/>
            <person name="Sebastian A."/>
            <person name="Albert I."/>
            <person name="Merrow M."/>
            <person name="Brachmann A."/>
            <person name="Hughes D.P."/>
        </authorList>
    </citation>
    <scope>NUCLEOTIDE SEQUENCE [LARGE SCALE GENOMIC DNA]</scope>
    <source>
        <strain evidence="3 4">SC16a</strain>
    </source>
</reference>
<sequence length="525" mass="57438">MPRPGLLHVTTNPPGPLQGHFTDWYNNEHGPSRLRLPHLISNGLRYQATDSLEPTNLAIYDVRDVESLASDRSYQRLRVNHSEREAELMGKVDVDRRILDLIFTRQAPDFTPAEILSPDIHSELPSVIISVHDTCTSTSAYRQWFTSSHVEAIANIDGWLRTRLFHDGETNDFLALHDFRSHHGFQDAPPTRAECVAASSRRFWKLVYVLGPAPRDLAALTAMPSPHSWTAPSEEGKPVTRTLAGEEAFIVSYVTADDGLVIPYRLEGNSASDAPVVAMSNSLLTSLDMWDPLVKLIRQHRPDLAILRYDFRGRHALPLPPPSPSSSSSSSSSSSAVTIDVLASDLYTLLTALRIPRLHALIGVSLGGVTALRFAQLHPNRLSKLIGCDFNPSSTAANAQAWRHRATIPLPALAEQTVARWLHPRNASIAPWLVPMLAANDPAGFVAASEALHDYDLKPDSPGCNVPSLLVVGDADARGAMHAAMADFAPMLGPEGATLRVVAETGHVPMCEDPDAFWDVIRDAL</sequence>
<dbReference type="Pfam" id="PF00561">
    <property type="entry name" value="Abhydrolase_1"/>
    <property type="match status" value="1"/>
</dbReference>
<dbReference type="InterPro" id="IPR000073">
    <property type="entry name" value="AB_hydrolase_1"/>
</dbReference>
<keyword evidence="4" id="KW-1185">Reference proteome</keyword>
<evidence type="ECO:0000256" key="1">
    <source>
        <dbReference type="ARBA" id="ARBA00022801"/>
    </source>
</evidence>
<dbReference type="AlphaFoldDB" id="A0A2A9PC93"/>
<evidence type="ECO:0000313" key="4">
    <source>
        <dbReference type="Proteomes" id="UP000037136"/>
    </source>
</evidence>
<dbReference type="InterPro" id="IPR029058">
    <property type="entry name" value="AB_hydrolase_fold"/>
</dbReference>
<dbReference type="Proteomes" id="UP000037136">
    <property type="component" value="Unassembled WGS sequence"/>
</dbReference>
<evidence type="ECO:0000313" key="3">
    <source>
        <dbReference type="EMBL" id="PFH58834.1"/>
    </source>
</evidence>
<dbReference type="EMBL" id="LAZP02000251">
    <property type="protein sequence ID" value="PFH58834.1"/>
    <property type="molecule type" value="Genomic_DNA"/>
</dbReference>
<protein>
    <recommendedName>
        <fullName evidence="2">AB hydrolase-1 domain-containing protein</fullName>
    </recommendedName>
</protein>
<feature type="domain" description="AB hydrolase-1" evidence="2">
    <location>
        <begin position="284"/>
        <end position="403"/>
    </location>
</feature>
<dbReference type="GO" id="GO:0016020">
    <property type="term" value="C:membrane"/>
    <property type="evidence" value="ECO:0007669"/>
    <property type="project" value="TreeGrafter"/>
</dbReference>
<comment type="caution">
    <text evidence="3">The sequence shown here is derived from an EMBL/GenBank/DDBJ whole genome shotgun (WGS) entry which is preliminary data.</text>
</comment>
<dbReference type="PANTHER" id="PTHR43798">
    <property type="entry name" value="MONOACYLGLYCEROL LIPASE"/>
    <property type="match status" value="1"/>
</dbReference>
<dbReference type="InterPro" id="IPR050266">
    <property type="entry name" value="AB_hydrolase_sf"/>
</dbReference>
<dbReference type="GO" id="GO:0016787">
    <property type="term" value="F:hydrolase activity"/>
    <property type="evidence" value="ECO:0007669"/>
    <property type="project" value="UniProtKB-KW"/>
</dbReference>
<dbReference type="OrthoDB" id="2851338at2759"/>
<dbReference type="STRING" id="268505.A0A2A9PC93"/>
<evidence type="ECO:0000259" key="2">
    <source>
        <dbReference type="Pfam" id="PF00561"/>
    </source>
</evidence>
<reference evidence="3 4" key="2">
    <citation type="journal article" date="2017" name="Sci. Rep.">
        <title>Ant-infecting Ophiocordyceps genomes reveal a high diversity of potential behavioral manipulation genes and a possible major role for enterotoxins.</title>
        <authorList>
            <person name="de Bekker C."/>
            <person name="Ohm R.A."/>
            <person name="Evans H.C."/>
            <person name="Brachmann A."/>
            <person name="Hughes D.P."/>
        </authorList>
    </citation>
    <scope>NUCLEOTIDE SEQUENCE [LARGE SCALE GENOMIC DNA]</scope>
    <source>
        <strain evidence="3 4">SC16a</strain>
    </source>
</reference>
<dbReference type="Gene3D" id="3.40.50.1820">
    <property type="entry name" value="alpha/beta hydrolase"/>
    <property type="match status" value="1"/>
</dbReference>
<name>A0A2A9PC93_OPHUN</name>
<dbReference type="SUPFAM" id="SSF53474">
    <property type="entry name" value="alpha/beta-Hydrolases"/>
    <property type="match status" value="1"/>
</dbReference>
<keyword evidence="1" id="KW-0378">Hydrolase</keyword>